<feature type="non-terminal residue" evidence="3">
    <location>
        <position position="1"/>
    </location>
</feature>
<dbReference type="EMBL" id="BQNB010014107">
    <property type="protein sequence ID" value="GJT24075.1"/>
    <property type="molecule type" value="Genomic_DNA"/>
</dbReference>
<accession>A0ABQ5CAL4</accession>
<keyword evidence="2" id="KW-0472">Membrane</keyword>
<reference evidence="3" key="2">
    <citation type="submission" date="2022-01" db="EMBL/GenBank/DDBJ databases">
        <authorList>
            <person name="Yamashiro T."/>
            <person name="Shiraishi A."/>
            <person name="Satake H."/>
            <person name="Nakayama K."/>
        </authorList>
    </citation>
    <scope>NUCLEOTIDE SEQUENCE</scope>
</reference>
<evidence type="ECO:0000256" key="2">
    <source>
        <dbReference type="SAM" id="Phobius"/>
    </source>
</evidence>
<keyword evidence="2" id="KW-0812">Transmembrane</keyword>
<feature type="compositionally biased region" description="Basic and acidic residues" evidence="1">
    <location>
        <begin position="16"/>
        <end position="31"/>
    </location>
</feature>
<keyword evidence="4" id="KW-1185">Reference proteome</keyword>
<organism evidence="3 4">
    <name type="scientific">Tanacetum coccineum</name>
    <dbReference type="NCBI Taxonomy" id="301880"/>
    <lineage>
        <taxon>Eukaryota</taxon>
        <taxon>Viridiplantae</taxon>
        <taxon>Streptophyta</taxon>
        <taxon>Embryophyta</taxon>
        <taxon>Tracheophyta</taxon>
        <taxon>Spermatophyta</taxon>
        <taxon>Magnoliopsida</taxon>
        <taxon>eudicotyledons</taxon>
        <taxon>Gunneridae</taxon>
        <taxon>Pentapetalae</taxon>
        <taxon>asterids</taxon>
        <taxon>campanulids</taxon>
        <taxon>Asterales</taxon>
        <taxon>Asteraceae</taxon>
        <taxon>Asteroideae</taxon>
        <taxon>Anthemideae</taxon>
        <taxon>Anthemidinae</taxon>
        <taxon>Tanacetum</taxon>
    </lineage>
</organism>
<evidence type="ECO:0000313" key="4">
    <source>
        <dbReference type="Proteomes" id="UP001151760"/>
    </source>
</evidence>
<evidence type="ECO:0000313" key="3">
    <source>
        <dbReference type="EMBL" id="GJT24075.1"/>
    </source>
</evidence>
<evidence type="ECO:0000256" key="1">
    <source>
        <dbReference type="SAM" id="MobiDB-lite"/>
    </source>
</evidence>
<name>A0ABQ5CAL4_9ASTR</name>
<comment type="caution">
    <text evidence="3">The sequence shown here is derived from an EMBL/GenBank/DDBJ whole genome shotgun (WGS) entry which is preliminary data.</text>
</comment>
<dbReference type="InterPro" id="IPR036875">
    <property type="entry name" value="Znf_CCHC_sf"/>
</dbReference>
<protein>
    <submittedName>
        <fullName evidence="3">Vesicle transport v-SNARE 11-like protein</fullName>
    </submittedName>
</protein>
<reference evidence="3" key="1">
    <citation type="journal article" date="2022" name="Int. J. Mol. Sci.">
        <title>Draft Genome of Tanacetum Coccineum: Genomic Comparison of Closely Related Tanacetum-Family Plants.</title>
        <authorList>
            <person name="Yamashiro T."/>
            <person name="Shiraishi A."/>
            <person name="Nakayama K."/>
            <person name="Satake H."/>
        </authorList>
    </citation>
    <scope>NUCLEOTIDE SEQUENCE</scope>
</reference>
<sequence length="146" mass="16753">NAKKRKTSHSNWKGKAAKEKSNHGSKRKAEYEIAPTSDPKEALCFYYNTKGHWKRSCLEYLKDLKDRKGLKESRRLKHGDLKLVMGSRKITLVARIGKLTISPNVEVSFFKLLCITDDIEDMTFNVYALPCYGLVLFVMALFIHAL</sequence>
<dbReference type="Proteomes" id="UP001151760">
    <property type="component" value="Unassembled WGS sequence"/>
</dbReference>
<feature type="transmembrane region" description="Helical" evidence="2">
    <location>
        <begin position="126"/>
        <end position="145"/>
    </location>
</feature>
<feature type="region of interest" description="Disordered" evidence="1">
    <location>
        <begin position="1"/>
        <end position="32"/>
    </location>
</feature>
<gene>
    <name evidence="3" type="ORF">Tco_0894012</name>
</gene>
<proteinExistence type="predicted"/>
<keyword evidence="2" id="KW-1133">Transmembrane helix</keyword>
<dbReference type="SUPFAM" id="SSF57756">
    <property type="entry name" value="Retrovirus zinc finger-like domains"/>
    <property type="match status" value="1"/>
</dbReference>